<keyword evidence="3 8" id="KW-0067">ATP-binding</keyword>
<keyword evidence="8" id="KW-0378">Hydrolase</keyword>
<evidence type="ECO:0000313" key="11">
    <source>
        <dbReference type="Proteomes" id="UP000030710"/>
    </source>
</evidence>
<dbReference type="CDD" id="cd02037">
    <property type="entry name" value="Mrp_NBP35"/>
    <property type="match status" value="1"/>
</dbReference>
<comment type="subunit">
    <text evidence="8">Homodimer.</text>
</comment>
<dbReference type="InterPro" id="IPR033756">
    <property type="entry name" value="YlxH/NBP35"/>
</dbReference>
<dbReference type="GO" id="GO:0016226">
    <property type="term" value="P:iron-sulfur cluster assembly"/>
    <property type="evidence" value="ECO:0007669"/>
    <property type="project" value="InterPro"/>
</dbReference>
<dbReference type="HOGENOM" id="CLU_024839_0_0_2"/>
<dbReference type="eggNOG" id="arCOG01846">
    <property type="taxonomic scope" value="Archaea"/>
</dbReference>
<dbReference type="Gene3D" id="3.40.50.300">
    <property type="entry name" value="P-loop containing nucleotide triphosphate hydrolases"/>
    <property type="match status" value="1"/>
</dbReference>
<evidence type="ECO:0000256" key="1">
    <source>
        <dbReference type="ARBA" id="ARBA00022723"/>
    </source>
</evidence>
<dbReference type="GO" id="GO:0016887">
    <property type="term" value="F:ATP hydrolysis activity"/>
    <property type="evidence" value="ECO:0007669"/>
    <property type="project" value="UniProtKB-UniRule"/>
</dbReference>
<name>U1NDS6_9EURY</name>
<keyword evidence="2 8" id="KW-0547">Nucleotide-binding</keyword>
<dbReference type="PROSITE" id="PS01215">
    <property type="entry name" value="MRP"/>
    <property type="match status" value="1"/>
</dbReference>
<comment type="similarity">
    <text evidence="8">Belongs to the Mrp/NBP35 ATP-binding proteins family.</text>
</comment>
<dbReference type="InterPro" id="IPR027417">
    <property type="entry name" value="P-loop_NTPase"/>
</dbReference>
<dbReference type="Pfam" id="PF10609">
    <property type="entry name" value="ParA"/>
    <property type="match status" value="1"/>
</dbReference>
<dbReference type="GO" id="GO:0051539">
    <property type="term" value="F:4 iron, 4 sulfur cluster binding"/>
    <property type="evidence" value="ECO:0007669"/>
    <property type="project" value="TreeGrafter"/>
</dbReference>
<feature type="domain" description="MIP18 family-like" evidence="9">
    <location>
        <begin position="50"/>
        <end position="115"/>
    </location>
</feature>
<evidence type="ECO:0000313" key="10">
    <source>
        <dbReference type="EMBL" id="ERG95155.1"/>
    </source>
</evidence>
<organism evidence="10 11">
    <name type="scientific">Haloquadratum walsbyi J07HQW2</name>
    <dbReference type="NCBI Taxonomy" id="1238425"/>
    <lineage>
        <taxon>Archaea</taxon>
        <taxon>Methanobacteriati</taxon>
        <taxon>Methanobacteriota</taxon>
        <taxon>Stenosarchaea group</taxon>
        <taxon>Halobacteria</taxon>
        <taxon>Halobacteriales</taxon>
        <taxon>Haloferacaceae</taxon>
        <taxon>Haloquadratum</taxon>
    </lineage>
</organism>
<dbReference type="GO" id="GO:0005524">
    <property type="term" value="F:ATP binding"/>
    <property type="evidence" value="ECO:0007669"/>
    <property type="project" value="UniProtKB-UniRule"/>
</dbReference>
<reference evidence="10 11" key="1">
    <citation type="journal article" date="2013" name="PLoS ONE">
        <title>Assembly-driven community genomics of a hypersaline microbial ecosystem.</title>
        <authorList>
            <person name="Podell S."/>
            <person name="Ugalde J.A."/>
            <person name="Narasingarao P."/>
            <person name="Banfield J.F."/>
            <person name="Heidelberg K.B."/>
            <person name="Allen E.E."/>
        </authorList>
    </citation>
    <scope>NUCLEOTIDE SEQUENCE [LARGE SCALE GENOMIC DNA]</scope>
    <source>
        <strain evidence="11">J07HQW2</strain>
    </source>
</reference>
<feature type="binding site" evidence="8">
    <location>
        <begin position="146"/>
        <end position="153"/>
    </location>
    <ligand>
        <name>ATP</name>
        <dbReference type="ChEBI" id="CHEBI:30616"/>
    </ligand>
</feature>
<dbReference type="SUPFAM" id="SSF117916">
    <property type="entry name" value="Fe-S cluster assembly (FSCA) domain-like"/>
    <property type="match status" value="1"/>
</dbReference>
<evidence type="ECO:0000256" key="4">
    <source>
        <dbReference type="ARBA" id="ARBA00023004"/>
    </source>
</evidence>
<dbReference type="PANTHER" id="PTHR42961:SF2">
    <property type="entry name" value="IRON-SULFUR PROTEIN NUBPL"/>
    <property type="match status" value="1"/>
</dbReference>
<dbReference type="GO" id="GO:0046872">
    <property type="term" value="F:metal ion binding"/>
    <property type="evidence" value="ECO:0007669"/>
    <property type="project" value="UniProtKB-KW"/>
</dbReference>
<dbReference type="Pfam" id="PF01883">
    <property type="entry name" value="FeS_assembly_P"/>
    <property type="match status" value="1"/>
</dbReference>
<keyword evidence="5 8" id="KW-0411">Iron-sulfur</keyword>
<dbReference type="eggNOG" id="arCOG00585">
    <property type="taxonomic scope" value="Archaea"/>
</dbReference>
<proteinExistence type="inferred from homology"/>
<keyword evidence="1 8" id="KW-0479">Metal-binding</keyword>
<dbReference type="InterPro" id="IPR019591">
    <property type="entry name" value="Mrp/NBP35_ATP-bd"/>
</dbReference>
<dbReference type="InterPro" id="IPR034904">
    <property type="entry name" value="FSCA_dom_sf"/>
</dbReference>
<evidence type="ECO:0000256" key="7">
    <source>
        <dbReference type="ARBA" id="ARBA00074706"/>
    </source>
</evidence>
<dbReference type="Proteomes" id="UP000030710">
    <property type="component" value="Unassembled WGS sequence"/>
</dbReference>
<dbReference type="SUPFAM" id="SSF52540">
    <property type="entry name" value="P-loop containing nucleoside triphosphate hydrolases"/>
    <property type="match status" value="1"/>
</dbReference>
<keyword evidence="4 8" id="KW-0408">Iron</keyword>
<dbReference type="PANTHER" id="PTHR42961">
    <property type="entry name" value="IRON-SULFUR PROTEIN NUBPL"/>
    <property type="match status" value="1"/>
</dbReference>
<dbReference type="FunFam" id="3.40.50.300:FF:001119">
    <property type="entry name" value="Iron-sulfur cluster carrier protein"/>
    <property type="match status" value="1"/>
</dbReference>
<dbReference type="EMBL" id="KE356561">
    <property type="protein sequence ID" value="ERG95155.1"/>
    <property type="molecule type" value="Genomic_DNA"/>
</dbReference>
<dbReference type="HAMAP" id="MF_02040">
    <property type="entry name" value="Mrp_NBP35"/>
    <property type="match status" value="1"/>
</dbReference>
<dbReference type="STRING" id="1238425.J07HQW2_01603"/>
<dbReference type="GO" id="GO:0140663">
    <property type="term" value="F:ATP-dependent FeS chaperone activity"/>
    <property type="evidence" value="ECO:0007669"/>
    <property type="project" value="InterPro"/>
</dbReference>
<dbReference type="Gene3D" id="3.30.300.130">
    <property type="entry name" value="Fe-S cluster assembly (FSCA)"/>
    <property type="match status" value="1"/>
</dbReference>
<evidence type="ECO:0000256" key="2">
    <source>
        <dbReference type="ARBA" id="ARBA00022741"/>
    </source>
</evidence>
<evidence type="ECO:0000256" key="3">
    <source>
        <dbReference type="ARBA" id="ARBA00022840"/>
    </source>
</evidence>
<evidence type="ECO:0000256" key="8">
    <source>
        <dbReference type="HAMAP-Rule" id="MF_02040"/>
    </source>
</evidence>
<evidence type="ECO:0000256" key="5">
    <source>
        <dbReference type="ARBA" id="ARBA00023014"/>
    </source>
</evidence>
<dbReference type="AlphaFoldDB" id="U1NDS6"/>
<dbReference type="InterPro" id="IPR000808">
    <property type="entry name" value="Mrp-like_CS"/>
</dbReference>
<sequence>MIVVNDIKFAVTPGSDVIDTSYFLIICVDSTAGVQNPYRLLGVRMHMHTATVRDRLRDVTDPDLEDDIVSLGLVNAIDIDESTSTIRISLALGAPYSPAESKIATQVREVLADMEYDLDLAATIPSVESEDEVLPGVTNVIAVASGKGGVGKSTVAVNLATGLSDLGARVGLFDADIYGPNVPRMVDAGEAPETEDEQTIIPPEKYGMKLMSMAFLVGEDDPVIWRGPMVHQILTQLVEDVRWGDLDYLVLDLPPGTGDTQLTILQTLPLTGAVVVTTPQDVAVDDARKGLRMFGEHDTNVLGIVENMASFTCPDCESIHDIFGEGGGQVFAANNDLPFLGSLPLDPQVRTGSDDGDPAVLGSGTTADAFEAMTTNVADMIGVTRRRDVMNR</sequence>
<dbReference type="InterPro" id="IPR002744">
    <property type="entry name" value="MIP18-like"/>
</dbReference>
<gene>
    <name evidence="10" type="ORF">J07HQW2_01603</name>
</gene>
<comment type="function">
    <text evidence="6 8">Binds and transfers iron-sulfur (Fe-S) clusters to target apoproteins. Can hydrolyze ATP.</text>
</comment>
<evidence type="ECO:0000259" key="9">
    <source>
        <dbReference type="Pfam" id="PF01883"/>
    </source>
</evidence>
<protein>
    <recommendedName>
        <fullName evidence="7 8">Iron-sulfur cluster carrier protein</fullName>
    </recommendedName>
</protein>
<evidence type="ECO:0000256" key="6">
    <source>
        <dbReference type="ARBA" id="ARBA00058094"/>
    </source>
</evidence>
<accession>U1NDS6</accession>
<dbReference type="InterPro" id="IPR044304">
    <property type="entry name" value="NUBPL-like"/>
</dbReference>